<evidence type="ECO:0000256" key="1">
    <source>
        <dbReference type="ARBA" id="ARBA00006817"/>
    </source>
</evidence>
<dbReference type="InterPro" id="IPR013538">
    <property type="entry name" value="ASHA1/2-like_C"/>
</dbReference>
<protein>
    <submittedName>
        <fullName evidence="3">ATPase</fullName>
    </submittedName>
</protein>
<dbReference type="AlphaFoldDB" id="A0A385TTI8"/>
<evidence type="ECO:0000313" key="3">
    <source>
        <dbReference type="EMBL" id="AYB47109.1"/>
    </source>
</evidence>
<dbReference type="Proteomes" id="UP000266552">
    <property type="component" value="Chromosome"/>
</dbReference>
<dbReference type="CDD" id="cd08895">
    <property type="entry name" value="SRPBCC_CalC_Aha1-like_2"/>
    <property type="match status" value="1"/>
</dbReference>
<reference evidence="3 4" key="1">
    <citation type="submission" date="2018-09" db="EMBL/GenBank/DDBJ databases">
        <title>Genome Sequence of Paenibacillus lautus Strain E7593-69, Azo Dye-Degrading Bacteria, Isolated from Commercial Tattoo Inks.</title>
        <authorList>
            <person name="Nho S.W."/>
            <person name="Kim S.-J."/>
            <person name="Kweon O."/>
            <person name="Cerniglia C.E."/>
        </authorList>
    </citation>
    <scope>NUCLEOTIDE SEQUENCE [LARGE SCALE GENOMIC DNA]</scope>
    <source>
        <strain evidence="3 4">E7593-69</strain>
    </source>
</reference>
<name>A0A385TTI8_PAELA</name>
<feature type="domain" description="Activator of Hsp90 ATPase homologue 1/2-like C-terminal" evidence="2">
    <location>
        <begin position="19"/>
        <end position="156"/>
    </location>
</feature>
<evidence type="ECO:0000259" key="2">
    <source>
        <dbReference type="Pfam" id="PF08327"/>
    </source>
</evidence>
<dbReference type="Gene3D" id="3.30.530.20">
    <property type="match status" value="1"/>
</dbReference>
<dbReference type="RefSeq" id="WP_119850600.1">
    <property type="nucleotide sequence ID" value="NZ_CP032412.1"/>
</dbReference>
<dbReference type="KEGG" id="plw:D5F53_29115"/>
<organism evidence="3 4">
    <name type="scientific">Paenibacillus lautus</name>
    <name type="common">Bacillus lautus</name>
    <dbReference type="NCBI Taxonomy" id="1401"/>
    <lineage>
        <taxon>Bacteria</taxon>
        <taxon>Bacillati</taxon>
        <taxon>Bacillota</taxon>
        <taxon>Bacilli</taxon>
        <taxon>Bacillales</taxon>
        <taxon>Paenibacillaceae</taxon>
        <taxon>Paenibacillus</taxon>
    </lineage>
</organism>
<evidence type="ECO:0000313" key="4">
    <source>
        <dbReference type="Proteomes" id="UP000266552"/>
    </source>
</evidence>
<proteinExistence type="inferred from homology"/>
<dbReference type="Pfam" id="PF08327">
    <property type="entry name" value="AHSA1"/>
    <property type="match status" value="1"/>
</dbReference>
<sequence length="161" mass="17834">MTNASSKKRTDTASRVIMASPSTIYQAFLNPEALASWLPPKGMTGHVDTFDAREGGTYRMILTYNDTDHSAPGKSSDNTDVIEGKFLEFVHDEKVVQLVEFESEDPNYAGFMKMTWALEPLAEGTQVTIVCENVPEGIRKEDHDEGLRSTLENLAESTEGQ</sequence>
<dbReference type="SUPFAM" id="SSF55961">
    <property type="entry name" value="Bet v1-like"/>
    <property type="match status" value="1"/>
</dbReference>
<accession>A0A385TTI8</accession>
<comment type="similarity">
    <text evidence="1">Belongs to the AHA1 family.</text>
</comment>
<gene>
    <name evidence="3" type="ORF">D5F53_29115</name>
</gene>
<keyword evidence="4" id="KW-1185">Reference proteome</keyword>
<dbReference type="EMBL" id="CP032412">
    <property type="protein sequence ID" value="AYB47109.1"/>
    <property type="molecule type" value="Genomic_DNA"/>
</dbReference>
<dbReference type="InterPro" id="IPR023393">
    <property type="entry name" value="START-like_dom_sf"/>
</dbReference>